<dbReference type="Pfam" id="PF05383">
    <property type="entry name" value="La"/>
    <property type="match status" value="1"/>
</dbReference>
<evidence type="ECO:0000313" key="5">
    <source>
        <dbReference type="EMBL" id="RAL45806.1"/>
    </source>
</evidence>
<evidence type="ECO:0000313" key="6">
    <source>
        <dbReference type="Proteomes" id="UP000249390"/>
    </source>
</evidence>
<evidence type="ECO:0000256" key="2">
    <source>
        <dbReference type="PROSITE-ProRule" id="PRU00332"/>
    </source>
</evidence>
<feature type="compositionally biased region" description="Polar residues" evidence="3">
    <location>
        <begin position="1"/>
        <end position="26"/>
    </location>
</feature>
<proteinExistence type="predicted"/>
<dbReference type="GO" id="GO:0003723">
    <property type="term" value="F:RNA binding"/>
    <property type="evidence" value="ECO:0007669"/>
    <property type="project" value="UniProtKB-UniRule"/>
</dbReference>
<dbReference type="Gene3D" id="1.10.10.10">
    <property type="entry name" value="Winged helix-like DNA-binding domain superfamily/Winged helix DNA-binding domain"/>
    <property type="match status" value="1"/>
</dbReference>
<dbReference type="PANTHER" id="PTHR22792:SF132">
    <property type="entry name" value="LA-RELATED PROTEIN 1"/>
    <property type="match status" value="1"/>
</dbReference>
<dbReference type="InterPro" id="IPR045180">
    <property type="entry name" value="La_dom_prot"/>
</dbReference>
<feature type="compositionally biased region" description="Polar residues" evidence="3">
    <location>
        <begin position="78"/>
        <end position="101"/>
    </location>
</feature>
<feature type="compositionally biased region" description="Polar residues" evidence="3">
    <location>
        <begin position="244"/>
        <end position="256"/>
    </location>
</feature>
<feature type="region of interest" description="Disordered" evidence="3">
    <location>
        <begin position="1"/>
        <end position="41"/>
    </location>
</feature>
<dbReference type="Proteomes" id="UP000249390">
    <property type="component" value="Unassembled WGS sequence"/>
</dbReference>
<dbReference type="PROSITE" id="PS50961">
    <property type="entry name" value="HTH_LA"/>
    <property type="match status" value="1"/>
</dbReference>
<feature type="compositionally biased region" description="Basic and acidic residues" evidence="3">
    <location>
        <begin position="293"/>
        <end position="313"/>
    </location>
</feature>
<evidence type="ECO:0000259" key="4">
    <source>
        <dbReference type="PROSITE" id="PS50961"/>
    </source>
</evidence>
<sequence length="560" mass="60288">MATASSPSNHSPRSTPDIGSQGISSPKSRRSLPQRVASAARTQMVCEAEYEPVPVGPASGLIPQSPHSPSTACVAHDQTGSSSDWSHSQGAGPTSGNSSSPLPEDASVRVQGESSGSENGSASNSDKKLAWNKPKDANDVGAVMGAVSWPALSECTKASPKTNLPKTLSDSLHSTSQGTSAASFPHKQLHTNNANSSSAPNHAPNRQRSFKRGGGNSSNSVQTNGNFSQSQGAIVEMAPHSAEKSGNSGAGLSSRDNMNHDVRQRGFGYKSHGGNEHQHQQNSNKRSNGGPRPRGDGSHYHGHGSARDQERGSQEWNHNRGFGGRDAHMPPIRFPARPFIRGPPTPPFIPPAMPIRPFSPPIIYPEVASPLFCVPGPHQESFRMPMFAHMPPFLYPVPNPQLYSKIVNQIDYYFSNENLIKDMFLRGNMDDQGWVPIKLIAGFKKVSMLTDSMQVILDALRASNVIEIQGEKVRRRSDWMKWIVPPSMQYSSRQTVEQNPSSDTVAAHLKSVTLDETASNGSAYAYDSRGVLPGKFSRTSLQLKPGNPITAEAGQQVPTE</sequence>
<name>A0A328DK30_9ASTE</name>
<organism evidence="5 6">
    <name type="scientific">Cuscuta australis</name>
    <dbReference type="NCBI Taxonomy" id="267555"/>
    <lineage>
        <taxon>Eukaryota</taxon>
        <taxon>Viridiplantae</taxon>
        <taxon>Streptophyta</taxon>
        <taxon>Embryophyta</taxon>
        <taxon>Tracheophyta</taxon>
        <taxon>Spermatophyta</taxon>
        <taxon>Magnoliopsida</taxon>
        <taxon>eudicotyledons</taxon>
        <taxon>Gunneridae</taxon>
        <taxon>Pentapetalae</taxon>
        <taxon>asterids</taxon>
        <taxon>lamiids</taxon>
        <taxon>Solanales</taxon>
        <taxon>Convolvulaceae</taxon>
        <taxon>Cuscuteae</taxon>
        <taxon>Cuscuta</taxon>
        <taxon>Cuscuta subgen. Grammica</taxon>
        <taxon>Cuscuta sect. Cleistogrammica</taxon>
    </lineage>
</organism>
<protein>
    <recommendedName>
        <fullName evidence="4">HTH La-type RNA-binding domain-containing protein</fullName>
    </recommendedName>
</protein>
<dbReference type="FunFam" id="1.10.10.10:FF:000131">
    <property type="entry name" value="la-related protein 1B isoform X2"/>
    <property type="match status" value="1"/>
</dbReference>
<feature type="domain" description="HTH La-type RNA-binding" evidence="4">
    <location>
        <begin position="396"/>
        <end position="485"/>
    </location>
</feature>
<evidence type="ECO:0000256" key="1">
    <source>
        <dbReference type="ARBA" id="ARBA00022884"/>
    </source>
</evidence>
<feature type="compositionally biased region" description="Polar residues" evidence="3">
    <location>
        <begin position="159"/>
        <end position="182"/>
    </location>
</feature>
<evidence type="ECO:0000256" key="3">
    <source>
        <dbReference type="SAM" id="MobiDB-lite"/>
    </source>
</evidence>
<dbReference type="SUPFAM" id="SSF46785">
    <property type="entry name" value="Winged helix' DNA-binding domain"/>
    <property type="match status" value="1"/>
</dbReference>
<dbReference type="CDD" id="cd07323">
    <property type="entry name" value="LAM"/>
    <property type="match status" value="1"/>
</dbReference>
<keyword evidence="6" id="KW-1185">Reference proteome</keyword>
<gene>
    <name evidence="5" type="ORF">DM860_009670</name>
</gene>
<dbReference type="SMART" id="SM00715">
    <property type="entry name" value="LA"/>
    <property type="match status" value="1"/>
</dbReference>
<dbReference type="InterPro" id="IPR036388">
    <property type="entry name" value="WH-like_DNA-bd_sf"/>
</dbReference>
<feature type="region of interest" description="Disordered" evidence="3">
    <location>
        <begin position="537"/>
        <end position="560"/>
    </location>
</feature>
<reference evidence="5 6" key="1">
    <citation type="submission" date="2018-06" db="EMBL/GenBank/DDBJ databases">
        <title>The Genome of Cuscuta australis (Dodder) Provides Insight into the Evolution of Plant Parasitism.</title>
        <authorList>
            <person name="Liu H."/>
        </authorList>
    </citation>
    <scope>NUCLEOTIDE SEQUENCE [LARGE SCALE GENOMIC DNA]</scope>
    <source>
        <strain evidence="6">cv. Yunnan</strain>
        <tissue evidence="5">Vines</tissue>
    </source>
</reference>
<dbReference type="GO" id="GO:0005737">
    <property type="term" value="C:cytoplasm"/>
    <property type="evidence" value="ECO:0007669"/>
    <property type="project" value="UniProtKB-ARBA"/>
</dbReference>
<feature type="compositionally biased region" description="Basic and acidic residues" evidence="3">
    <location>
        <begin position="125"/>
        <end position="138"/>
    </location>
</feature>
<feature type="compositionally biased region" description="Low complexity" evidence="3">
    <location>
        <begin position="192"/>
        <end position="204"/>
    </location>
</feature>
<feature type="compositionally biased region" description="Low complexity" evidence="3">
    <location>
        <begin position="112"/>
        <end position="124"/>
    </location>
</feature>
<keyword evidence="1 2" id="KW-0694">RNA-binding</keyword>
<dbReference type="PANTHER" id="PTHR22792">
    <property type="entry name" value="LUPUS LA PROTEIN-RELATED"/>
    <property type="match status" value="1"/>
</dbReference>
<dbReference type="InterPro" id="IPR006630">
    <property type="entry name" value="La_HTH"/>
</dbReference>
<dbReference type="InterPro" id="IPR036390">
    <property type="entry name" value="WH_DNA-bd_sf"/>
</dbReference>
<dbReference type="AlphaFoldDB" id="A0A328DK30"/>
<dbReference type="EMBL" id="NQVE01000129">
    <property type="protein sequence ID" value="RAL45806.1"/>
    <property type="molecule type" value="Genomic_DNA"/>
</dbReference>
<feature type="region of interest" description="Disordered" evidence="3">
    <location>
        <begin position="240"/>
        <end position="335"/>
    </location>
</feature>
<feature type="region of interest" description="Disordered" evidence="3">
    <location>
        <begin position="154"/>
        <end position="226"/>
    </location>
</feature>
<feature type="compositionally biased region" description="Polar residues" evidence="3">
    <location>
        <begin position="217"/>
        <end position="226"/>
    </location>
</feature>
<comment type="caution">
    <text evidence="5">The sequence shown here is derived from an EMBL/GenBank/DDBJ whole genome shotgun (WGS) entry which is preliminary data.</text>
</comment>
<accession>A0A328DK30</accession>
<feature type="region of interest" description="Disordered" evidence="3">
    <location>
        <begin position="53"/>
        <end position="138"/>
    </location>
</feature>